<dbReference type="Gene3D" id="1.25.40.10">
    <property type="entry name" value="Tetratricopeptide repeat domain"/>
    <property type="match status" value="1"/>
</dbReference>
<reference evidence="3" key="1">
    <citation type="journal article" date="2018" name="Nat. Microbiol.">
        <title>Leveraging single-cell genomics to expand the fungal tree of life.</title>
        <authorList>
            <person name="Ahrendt S.R."/>
            <person name="Quandt C.A."/>
            <person name="Ciobanu D."/>
            <person name="Clum A."/>
            <person name="Salamov A."/>
            <person name="Andreopoulos B."/>
            <person name="Cheng J.F."/>
            <person name="Woyke T."/>
            <person name="Pelin A."/>
            <person name="Henrissat B."/>
            <person name="Reynolds N.K."/>
            <person name="Benny G.L."/>
            <person name="Smith M.E."/>
            <person name="James T.Y."/>
            <person name="Grigoriev I.V."/>
        </authorList>
    </citation>
    <scope>NUCLEOTIDE SEQUENCE [LARGE SCALE GENOMIC DNA]</scope>
</reference>
<organism evidence="2 3">
    <name type="scientific">Blyttiomyces helicus</name>
    <dbReference type="NCBI Taxonomy" id="388810"/>
    <lineage>
        <taxon>Eukaryota</taxon>
        <taxon>Fungi</taxon>
        <taxon>Fungi incertae sedis</taxon>
        <taxon>Chytridiomycota</taxon>
        <taxon>Chytridiomycota incertae sedis</taxon>
        <taxon>Chytridiomycetes</taxon>
        <taxon>Chytridiomycetes incertae sedis</taxon>
        <taxon>Blyttiomyces</taxon>
    </lineage>
</organism>
<dbReference type="Proteomes" id="UP000269721">
    <property type="component" value="Unassembled WGS sequence"/>
</dbReference>
<dbReference type="PANTHER" id="PTHR47643">
    <property type="entry name" value="TPR DOMAIN PROTEIN (AFU_ORTHOLOGUE AFUA_5G12710)"/>
    <property type="match status" value="1"/>
</dbReference>
<dbReference type="InterPro" id="IPR011990">
    <property type="entry name" value="TPR-like_helical_dom_sf"/>
</dbReference>
<evidence type="ECO:0000256" key="1">
    <source>
        <dbReference type="SAM" id="MobiDB-lite"/>
    </source>
</evidence>
<dbReference type="Gene3D" id="2.170.270.10">
    <property type="entry name" value="SET domain"/>
    <property type="match status" value="1"/>
</dbReference>
<evidence type="ECO:0000313" key="3">
    <source>
        <dbReference type="Proteomes" id="UP000269721"/>
    </source>
</evidence>
<feature type="region of interest" description="Disordered" evidence="1">
    <location>
        <begin position="436"/>
        <end position="472"/>
    </location>
</feature>
<keyword evidence="3" id="KW-1185">Reference proteome</keyword>
<gene>
    <name evidence="2" type="ORF">BDK51DRAFT_51304</name>
</gene>
<feature type="region of interest" description="Disordered" evidence="1">
    <location>
        <begin position="377"/>
        <end position="420"/>
    </location>
</feature>
<dbReference type="PANTHER" id="PTHR47643:SF2">
    <property type="entry name" value="TPR DOMAIN PROTEIN (AFU_ORTHOLOGUE AFUA_5G12710)"/>
    <property type="match status" value="1"/>
</dbReference>
<dbReference type="SUPFAM" id="SSF82199">
    <property type="entry name" value="SET domain"/>
    <property type="match status" value="1"/>
</dbReference>
<dbReference type="OrthoDB" id="5945798at2759"/>
<proteinExistence type="predicted"/>
<dbReference type="InterPro" id="IPR046341">
    <property type="entry name" value="SET_dom_sf"/>
</dbReference>
<protein>
    <submittedName>
        <fullName evidence="2">Uncharacterized protein</fullName>
    </submittedName>
</protein>
<accession>A0A4V1IQ19</accession>
<dbReference type="InterPro" id="IPR053209">
    <property type="entry name" value="Gramillin-biosynth_MTr"/>
</dbReference>
<dbReference type="EMBL" id="KZ999494">
    <property type="protein sequence ID" value="RKO85017.1"/>
    <property type="molecule type" value="Genomic_DNA"/>
</dbReference>
<sequence length="483" mass="52264">MQERSHGIGCPMRASLSDLPRIDLAELRTQNSYPGRCLLVRTISEPVLEHSMRFAVKSESGLGIMLHIYRMLIQSVSMGLPTRAQLDAAFPIGTVFAIEDPSICTSARNGLPLLGVDTPTDVQDPRDWRALGNTEFRSGNLLAAYHAYTRGILARTDVPTLLTNRAQANLRLERFSVALDDANAALTLDGGLVKAKHGRAKTLHGMGRWQEAHDAFRALLDGGGDVRRGIALLSPRLAHTTSAHELRYAAGRDRLSSPGPAESRPCRQRSVRGAEYDDVLTLRSAWSERCSGYRRINAILPLNFCQPLPSLDSTTYTSNGPRPLALFSKGAIFNHPYDSNAICTCFGDVMVVRAATDIPTGAEGFLSYLPAGVTKNAAGESPPTPSSVRAAYVTPTGKTTRASGTSAPRSSRQCMKTSAGTRSIVTARLRSFARRSLVASSSSATSPRHTRPPEPLRDPTSPGRNSLADDRNDAMFVEFVNPP</sequence>
<feature type="compositionally biased region" description="Low complexity" evidence="1">
    <location>
        <begin position="436"/>
        <end position="447"/>
    </location>
</feature>
<dbReference type="SUPFAM" id="SSF48452">
    <property type="entry name" value="TPR-like"/>
    <property type="match status" value="1"/>
</dbReference>
<dbReference type="AlphaFoldDB" id="A0A4V1IQ19"/>
<evidence type="ECO:0000313" key="2">
    <source>
        <dbReference type="EMBL" id="RKO85017.1"/>
    </source>
</evidence>
<feature type="compositionally biased region" description="Polar residues" evidence="1">
    <location>
        <begin position="396"/>
        <end position="420"/>
    </location>
</feature>
<name>A0A4V1IQ19_9FUNG</name>